<comment type="caution">
    <text evidence="1">The sequence shown here is derived from an EMBL/GenBank/DDBJ whole genome shotgun (WGS) entry which is preliminary data.</text>
</comment>
<reference evidence="1" key="1">
    <citation type="submission" date="2022-11" db="EMBL/GenBank/DDBJ databases">
        <authorList>
            <person name="Petersen C."/>
        </authorList>
    </citation>
    <scope>NUCLEOTIDE SEQUENCE</scope>
    <source>
        <strain evidence="1">IBT 30069</strain>
    </source>
</reference>
<protein>
    <submittedName>
        <fullName evidence="1">Uncharacterized protein</fullName>
    </submittedName>
</protein>
<dbReference type="Proteomes" id="UP001149165">
    <property type="component" value="Unassembled WGS sequence"/>
</dbReference>
<dbReference type="EMBL" id="JAPQKH010000006">
    <property type="protein sequence ID" value="KAJ5094614.1"/>
    <property type="molecule type" value="Genomic_DNA"/>
</dbReference>
<gene>
    <name evidence="1" type="ORF">N7456_010475</name>
</gene>
<accession>A0A9W9F6R2</accession>
<sequence>MEFRQLILIYQSNDSGEFKLTNFPGYRVSASTSLSNIVDSKLPPTSLMVALTSDLTNNPAFKGYHFETYSPQGENMSAVLIIKANSAPHFSCSSDIEQKDLQTIPFRPKDPHKSSSSD</sequence>
<proteinExistence type="predicted"/>
<evidence type="ECO:0000313" key="2">
    <source>
        <dbReference type="Proteomes" id="UP001149165"/>
    </source>
</evidence>
<reference evidence="1" key="2">
    <citation type="journal article" date="2023" name="IMA Fungus">
        <title>Comparative genomic study of the Penicillium genus elucidates a diverse pangenome and 15 lateral gene transfer events.</title>
        <authorList>
            <person name="Petersen C."/>
            <person name="Sorensen T."/>
            <person name="Nielsen M.R."/>
            <person name="Sondergaard T.E."/>
            <person name="Sorensen J.L."/>
            <person name="Fitzpatrick D.A."/>
            <person name="Frisvad J.C."/>
            <person name="Nielsen K.L."/>
        </authorList>
    </citation>
    <scope>NUCLEOTIDE SEQUENCE</scope>
    <source>
        <strain evidence="1">IBT 30069</strain>
    </source>
</reference>
<keyword evidence="2" id="KW-1185">Reference proteome</keyword>
<name>A0A9W9F6R2_9EURO</name>
<evidence type="ECO:0000313" key="1">
    <source>
        <dbReference type="EMBL" id="KAJ5094614.1"/>
    </source>
</evidence>
<organism evidence="1 2">
    <name type="scientific">Penicillium angulare</name>
    <dbReference type="NCBI Taxonomy" id="116970"/>
    <lineage>
        <taxon>Eukaryota</taxon>
        <taxon>Fungi</taxon>
        <taxon>Dikarya</taxon>
        <taxon>Ascomycota</taxon>
        <taxon>Pezizomycotina</taxon>
        <taxon>Eurotiomycetes</taxon>
        <taxon>Eurotiomycetidae</taxon>
        <taxon>Eurotiales</taxon>
        <taxon>Aspergillaceae</taxon>
        <taxon>Penicillium</taxon>
    </lineage>
</organism>
<dbReference type="AlphaFoldDB" id="A0A9W9F6R2"/>